<feature type="transmembrane region" description="Helical" evidence="5">
    <location>
        <begin position="353"/>
        <end position="372"/>
    </location>
</feature>
<proteinExistence type="predicted"/>
<comment type="subcellular location">
    <subcellularLocation>
        <location evidence="1">Membrane</location>
        <topology evidence="1">Multi-pass membrane protein</topology>
    </subcellularLocation>
</comment>
<reference evidence="7" key="2">
    <citation type="journal article" date="2023" name="IMA Fungus">
        <title>Comparative genomic study of the Penicillium genus elucidates a diverse pangenome and 15 lateral gene transfer events.</title>
        <authorList>
            <person name="Petersen C."/>
            <person name="Sorensen T."/>
            <person name="Nielsen M.R."/>
            <person name="Sondergaard T.E."/>
            <person name="Sorensen J.L."/>
            <person name="Fitzpatrick D.A."/>
            <person name="Frisvad J.C."/>
            <person name="Nielsen K.L."/>
        </authorList>
    </citation>
    <scope>NUCLEOTIDE SEQUENCE</scope>
    <source>
        <strain evidence="7">IBT 30069</strain>
    </source>
</reference>
<accession>A0A9W9K686</accession>
<dbReference type="OrthoDB" id="3026777at2759"/>
<dbReference type="PROSITE" id="PS50850">
    <property type="entry name" value="MFS"/>
    <property type="match status" value="1"/>
</dbReference>
<feature type="transmembrane region" description="Helical" evidence="5">
    <location>
        <begin position="211"/>
        <end position="236"/>
    </location>
</feature>
<dbReference type="EMBL" id="JAPQKH010000006">
    <property type="protein sequence ID" value="KAJ5093662.1"/>
    <property type="molecule type" value="Genomic_DNA"/>
</dbReference>
<keyword evidence="3 5" id="KW-1133">Transmembrane helix</keyword>
<evidence type="ECO:0000313" key="8">
    <source>
        <dbReference type="Proteomes" id="UP001149165"/>
    </source>
</evidence>
<name>A0A9W9K686_9EURO</name>
<feature type="transmembrane region" description="Helical" evidence="5">
    <location>
        <begin position="114"/>
        <end position="133"/>
    </location>
</feature>
<evidence type="ECO:0000259" key="6">
    <source>
        <dbReference type="PROSITE" id="PS50850"/>
    </source>
</evidence>
<dbReference type="PANTHER" id="PTHR23507">
    <property type="entry name" value="ZGC:174356"/>
    <property type="match status" value="1"/>
</dbReference>
<reference evidence="7" key="1">
    <citation type="submission" date="2022-11" db="EMBL/GenBank/DDBJ databases">
        <authorList>
            <person name="Petersen C."/>
        </authorList>
    </citation>
    <scope>NUCLEOTIDE SEQUENCE</scope>
    <source>
        <strain evidence="7">IBT 30069</strain>
    </source>
</reference>
<feature type="transmembrane region" description="Helical" evidence="5">
    <location>
        <begin position="480"/>
        <end position="503"/>
    </location>
</feature>
<organism evidence="7 8">
    <name type="scientific">Penicillium angulare</name>
    <dbReference type="NCBI Taxonomy" id="116970"/>
    <lineage>
        <taxon>Eukaryota</taxon>
        <taxon>Fungi</taxon>
        <taxon>Dikarya</taxon>
        <taxon>Ascomycota</taxon>
        <taxon>Pezizomycotina</taxon>
        <taxon>Eurotiomycetes</taxon>
        <taxon>Eurotiomycetidae</taxon>
        <taxon>Eurotiales</taxon>
        <taxon>Aspergillaceae</taxon>
        <taxon>Penicillium</taxon>
    </lineage>
</organism>
<dbReference type="GO" id="GO:0016020">
    <property type="term" value="C:membrane"/>
    <property type="evidence" value="ECO:0007669"/>
    <property type="project" value="UniProtKB-SubCell"/>
</dbReference>
<dbReference type="Pfam" id="PF07690">
    <property type="entry name" value="MFS_1"/>
    <property type="match status" value="1"/>
</dbReference>
<evidence type="ECO:0000256" key="5">
    <source>
        <dbReference type="SAM" id="Phobius"/>
    </source>
</evidence>
<comment type="caution">
    <text evidence="7">The sequence shown here is derived from an EMBL/GenBank/DDBJ whole genome shotgun (WGS) entry which is preliminary data.</text>
</comment>
<sequence>MGHEPDEEYEDCPLLIEEGCYRGTNQRDGKGRTPQSYWARFRQPSPSWIITIYTFYQLVSGILAVPELNATFALICHQRHAGQTQGDVPKTRDLAGELRQCVTSEDAQSDLSRFFMYAQMTAGLLGAISSPILGSLSDRVGRKPILTCVAIGPLINEALMVAALRYPDSIKTHWLLVGYATQGLSGSLITVTSTSQAYITDLVRPSARARLFSYLQAATSLAVALGPVIAGVLLTIPNSLENIYKLAAYAHLSLILVFLFVLPESRNLHPDNADRDESTSEQNPSETFLQIFIQSLQSLKGYNAFLQNNIVILAGIDLFVFGILIGLFPLQLAYPAYLFKWQPTTQSFFTSLVYSWSILVLVLIFPVIMARVRRWKISRNTQSLSLFNVGELGAIKVSLTLQIIGYVGIALARSPGVFIFSSFIVASAAPLTPLLTSCLTAHTPDHQSGQLLGFLSLLHAIARVVIPALLNATYSMTIGFYPAPLFILLSIIVSGLLISSMYIKTGAL</sequence>
<dbReference type="InterPro" id="IPR020846">
    <property type="entry name" value="MFS_dom"/>
</dbReference>
<feature type="transmembrane region" description="Helical" evidence="5">
    <location>
        <begin position="451"/>
        <end position="474"/>
    </location>
</feature>
<keyword evidence="2 5" id="KW-0812">Transmembrane</keyword>
<dbReference type="Gene3D" id="1.20.1250.20">
    <property type="entry name" value="MFS general substrate transporter like domains"/>
    <property type="match status" value="1"/>
</dbReference>
<feature type="transmembrane region" description="Helical" evidence="5">
    <location>
        <begin position="418"/>
        <end position="439"/>
    </location>
</feature>
<feature type="domain" description="Major facilitator superfamily (MFS) profile" evidence="6">
    <location>
        <begin position="53"/>
        <end position="502"/>
    </location>
</feature>
<dbReference type="Proteomes" id="UP001149165">
    <property type="component" value="Unassembled WGS sequence"/>
</dbReference>
<dbReference type="InterPro" id="IPR011701">
    <property type="entry name" value="MFS"/>
</dbReference>
<feature type="transmembrane region" description="Helical" evidence="5">
    <location>
        <begin position="310"/>
        <end position="333"/>
    </location>
</feature>
<evidence type="ECO:0000256" key="4">
    <source>
        <dbReference type="ARBA" id="ARBA00023136"/>
    </source>
</evidence>
<protein>
    <recommendedName>
        <fullName evidence="6">Major facilitator superfamily (MFS) profile domain-containing protein</fullName>
    </recommendedName>
</protein>
<dbReference type="SUPFAM" id="SSF103473">
    <property type="entry name" value="MFS general substrate transporter"/>
    <property type="match status" value="1"/>
</dbReference>
<evidence type="ECO:0000256" key="2">
    <source>
        <dbReference type="ARBA" id="ARBA00022692"/>
    </source>
</evidence>
<keyword evidence="8" id="KW-1185">Reference proteome</keyword>
<gene>
    <name evidence="7" type="ORF">N7456_009523</name>
</gene>
<dbReference type="PANTHER" id="PTHR23507:SF40">
    <property type="entry name" value="TETRACYCLINE-EFFLUX TRANSPORTER"/>
    <property type="match status" value="1"/>
</dbReference>
<evidence type="ECO:0000313" key="7">
    <source>
        <dbReference type="EMBL" id="KAJ5093662.1"/>
    </source>
</evidence>
<dbReference type="AlphaFoldDB" id="A0A9W9K686"/>
<evidence type="ECO:0000256" key="3">
    <source>
        <dbReference type="ARBA" id="ARBA00022989"/>
    </source>
</evidence>
<feature type="transmembrane region" description="Helical" evidence="5">
    <location>
        <begin position="242"/>
        <end position="262"/>
    </location>
</feature>
<dbReference type="InterPro" id="IPR036259">
    <property type="entry name" value="MFS_trans_sf"/>
</dbReference>
<keyword evidence="4 5" id="KW-0472">Membrane</keyword>
<feature type="transmembrane region" description="Helical" evidence="5">
    <location>
        <begin position="176"/>
        <end position="199"/>
    </location>
</feature>
<feature type="transmembrane region" description="Helical" evidence="5">
    <location>
        <begin position="145"/>
        <end position="164"/>
    </location>
</feature>
<dbReference type="GO" id="GO:0022857">
    <property type="term" value="F:transmembrane transporter activity"/>
    <property type="evidence" value="ECO:0007669"/>
    <property type="project" value="InterPro"/>
</dbReference>
<feature type="transmembrane region" description="Helical" evidence="5">
    <location>
        <begin position="393"/>
        <end position="412"/>
    </location>
</feature>
<evidence type="ECO:0000256" key="1">
    <source>
        <dbReference type="ARBA" id="ARBA00004141"/>
    </source>
</evidence>